<dbReference type="EMBL" id="CAAE01007971">
    <property type="protein sequence ID" value="CAF91021.1"/>
    <property type="molecule type" value="Genomic_DNA"/>
</dbReference>
<name>Q4T7W1_TETNG</name>
<reference evidence="2" key="2">
    <citation type="submission" date="2004-02" db="EMBL/GenBank/DDBJ databases">
        <authorList>
            <consortium name="Genoscope"/>
            <consortium name="Whitehead Institute Centre for Genome Research"/>
        </authorList>
    </citation>
    <scope>NUCLEOTIDE SEQUENCE</scope>
</reference>
<evidence type="ECO:0000313" key="2">
    <source>
        <dbReference type="EMBL" id="CAF91021.1"/>
    </source>
</evidence>
<reference evidence="2" key="1">
    <citation type="journal article" date="2004" name="Nature">
        <title>Genome duplication in the teleost fish Tetraodon nigroviridis reveals the early vertebrate proto-karyotype.</title>
        <authorList>
            <person name="Jaillon O."/>
            <person name="Aury J.-M."/>
            <person name="Brunet F."/>
            <person name="Petit J.-L."/>
            <person name="Stange-Thomann N."/>
            <person name="Mauceli E."/>
            <person name="Bouneau L."/>
            <person name="Fischer C."/>
            <person name="Ozouf-Costaz C."/>
            <person name="Bernot A."/>
            <person name="Nicaud S."/>
            <person name="Jaffe D."/>
            <person name="Fisher S."/>
            <person name="Lutfalla G."/>
            <person name="Dossat C."/>
            <person name="Segurens B."/>
            <person name="Dasilva C."/>
            <person name="Salanoubat M."/>
            <person name="Levy M."/>
            <person name="Boudet N."/>
            <person name="Castellano S."/>
            <person name="Anthouard V."/>
            <person name="Jubin C."/>
            <person name="Castelli V."/>
            <person name="Katinka M."/>
            <person name="Vacherie B."/>
            <person name="Biemont C."/>
            <person name="Skalli Z."/>
            <person name="Cattolico L."/>
            <person name="Poulain J."/>
            <person name="De Berardinis V."/>
            <person name="Cruaud C."/>
            <person name="Duprat S."/>
            <person name="Brottier P."/>
            <person name="Coutanceau J.-P."/>
            <person name="Gouzy J."/>
            <person name="Parra G."/>
            <person name="Lardier G."/>
            <person name="Chapple C."/>
            <person name="McKernan K.J."/>
            <person name="McEwan P."/>
            <person name="Bosak S."/>
            <person name="Kellis M."/>
            <person name="Volff J.-N."/>
            <person name="Guigo R."/>
            <person name="Zody M.C."/>
            <person name="Mesirov J."/>
            <person name="Lindblad-Toh K."/>
            <person name="Birren B."/>
            <person name="Nusbaum C."/>
            <person name="Kahn D."/>
            <person name="Robinson-Rechavi M."/>
            <person name="Laudet V."/>
            <person name="Schachter V."/>
            <person name="Quetier F."/>
            <person name="Saurin W."/>
            <person name="Scarpelli C."/>
            <person name="Wincker P."/>
            <person name="Lander E.S."/>
            <person name="Weissenbach J."/>
            <person name="Roest Crollius H."/>
        </authorList>
    </citation>
    <scope>NUCLEOTIDE SEQUENCE [LARGE SCALE GENOMIC DNA]</scope>
</reference>
<dbReference type="OrthoDB" id="427974at2759"/>
<dbReference type="KEGG" id="tng:GSTEN00005532G001"/>
<gene>
    <name evidence="2" type="ORF">GSTENG00005532001</name>
</gene>
<organism evidence="2">
    <name type="scientific">Tetraodon nigroviridis</name>
    <name type="common">Spotted green pufferfish</name>
    <name type="synonym">Chelonodon nigroviridis</name>
    <dbReference type="NCBI Taxonomy" id="99883"/>
    <lineage>
        <taxon>Eukaryota</taxon>
        <taxon>Metazoa</taxon>
        <taxon>Chordata</taxon>
        <taxon>Craniata</taxon>
        <taxon>Vertebrata</taxon>
        <taxon>Euteleostomi</taxon>
        <taxon>Actinopterygii</taxon>
        <taxon>Neopterygii</taxon>
        <taxon>Teleostei</taxon>
        <taxon>Neoteleostei</taxon>
        <taxon>Acanthomorphata</taxon>
        <taxon>Eupercaria</taxon>
        <taxon>Tetraodontiformes</taxon>
        <taxon>Tetradontoidea</taxon>
        <taxon>Tetraodontidae</taxon>
        <taxon>Tetraodon</taxon>
    </lineage>
</organism>
<feature type="compositionally biased region" description="Basic residues" evidence="1">
    <location>
        <begin position="17"/>
        <end position="26"/>
    </location>
</feature>
<protein>
    <submittedName>
        <fullName evidence="2">(spotted green pufferfish) hypothetical protein</fullName>
    </submittedName>
</protein>
<sequence>MAIEESGPGAQNSPYQLRRKTLHPKRSAAASTAASASACPNKGPMEVSLRPLAPCVSENPIRRACVCG</sequence>
<evidence type="ECO:0000256" key="1">
    <source>
        <dbReference type="SAM" id="MobiDB-lite"/>
    </source>
</evidence>
<feature type="region of interest" description="Disordered" evidence="1">
    <location>
        <begin position="1"/>
        <end position="43"/>
    </location>
</feature>
<comment type="caution">
    <text evidence="2">The sequence shown here is derived from an EMBL/GenBank/DDBJ whole genome shotgun (WGS) entry which is preliminary data.</text>
</comment>
<feature type="compositionally biased region" description="Low complexity" evidence="1">
    <location>
        <begin position="27"/>
        <end position="38"/>
    </location>
</feature>
<proteinExistence type="predicted"/>
<dbReference type="AlphaFoldDB" id="Q4T7W1"/>
<accession>Q4T7W1</accession>